<proteinExistence type="predicted"/>
<evidence type="ECO:0000313" key="1">
    <source>
        <dbReference type="EMBL" id="RYT45460.1"/>
    </source>
</evidence>
<dbReference type="EMBL" id="RCYA01000002">
    <property type="protein sequence ID" value="RYT45460.1"/>
    <property type="molecule type" value="Genomic_DNA"/>
</dbReference>
<name>A0ABY0HY35_CITAM</name>
<protein>
    <submittedName>
        <fullName evidence="1">Peptidase</fullName>
    </submittedName>
</protein>
<accession>A0ABY0HY35</accession>
<organism evidence="1 2">
    <name type="scientific">Citrobacter amalonaticus</name>
    <dbReference type="NCBI Taxonomy" id="35703"/>
    <lineage>
        <taxon>Bacteria</taxon>
        <taxon>Pseudomonadati</taxon>
        <taxon>Pseudomonadota</taxon>
        <taxon>Gammaproteobacteria</taxon>
        <taxon>Enterobacterales</taxon>
        <taxon>Enterobacteriaceae</taxon>
        <taxon>Citrobacter</taxon>
    </lineage>
</organism>
<evidence type="ECO:0000313" key="2">
    <source>
        <dbReference type="Proteomes" id="UP000292985"/>
    </source>
</evidence>
<gene>
    <name evidence="1" type="ORF">EAJ18_06785</name>
</gene>
<keyword evidence="2" id="KW-1185">Reference proteome</keyword>
<reference evidence="1 2" key="1">
    <citation type="journal article" date="2019" name="Science, e1252229">
        <title>Invertible promoters mediate bacterial phase variation, antibiotic resistance, and host adaptation in the gut.</title>
        <authorList>
            <person name="Jiang X."/>
            <person name="Hall A.B."/>
            <person name="Arthur T.D."/>
            <person name="Plichta D.R."/>
            <person name="Covington C.T."/>
            <person name="Poyet M."/>
            <person name="Crothers J."/>
            <person name="Moses P.L."/>
            <person name="Tolonen A.C."/>
            <person name="Vlamakis H."/>
            <person name="Alm E.J."/>
            <person name="Xavier R.J."/>
        </authorList>
    </citation>
    <scope>NUCLEOTIDE SEQUENCE [LARGE SCALE GENOMIC DNA]</scope>
    <source>
        <strain evidence="2">ca_0067</strain>
    </source>
</reference>
<dbReference type="Proteomes" id="UP000292985">
    <property type="component" value="Unassembled WGS sequence"/>
</dbReference>
<comment type="caution">
    <text evidence="1">The sequence shown here is derived from an EMBL/GenBank/DDBJ whole genome shotgun (WGS) entry which is preliminary data.</text>
</comment>
<sequence length="65" mass="7735">MNLLYLKLPMNALNTQNICGFDCFLTDDYPLHRSGQRDHILLQKLCRNLDHFKCGKLLLNYYFVK</sequence>